<feature type="compositionally biased region" description="Basic residues" evidence="1">
    <location>
        <begin position="75"/>
        <end position="85"/>
    </location>
</feature>
<reference evidence="2 3" key="1">
    <citation type="submission" date="2014-04" db="EMBL/GenBank/DDBJ databases">
        <authorList>
            <consortium name="DOE Joint Genome Institute"/>
            <person name="Kuo A."/>
            <person name="Kohler A."/>
            <person name="Jargeat P."/>
            <person name="Nagy L.G."/>
            <person name="Floudas D."/>
            <person name="Copeland A."/>
            <person name="Barry K.W."/>
            <person name="Cichocki N."/>
            <person name="Veneault-Fourrey C."/>
            <person name="LaButti K."/>
            <person name="Lindquist E.A."/>
            <person name="Lipzen A."/>
            <person name="Lundell T."/>
            <person name="Morin E."/>
            <person name="Murat C."/>
            <person name="Sun H."/>
            <person name="Tunlid A."/>
            <person name="Henrissat B."/>
            <person name="Grigoriev I.V."/>
            <person name="Hibbett D.S."/>
            <person name="Martin F."/>
            <person name="Nordberg H.P."/>
            <person name="Cantor M.N."/>
            <person name="Hua S.X."/>
        </authorList>
    </citation>
    <scope>NUCLEOTIDE SEQUENCE [LARGE SCALE GENOMIC DNA]</scope>
    <source>
        <strain evidence="2 3">Ve08.2h10</strain>
    </source>
</reference>
<proteinExistence type="predicted"/>
<keyword evidence="3" id="KW-1185">Reference proteome</keyword>
<accession>A0A0D0DSC5</accession>
<dbReference type="EMBL" id="KN825449">
    <property type="protein sequence ID" value="KIK90946.1"/>
    <property type="molecule type" value="Genomic_DNA"/>
</dbReference>
<evidence type="ECO:0000256" key="1">
    <source>
        <dbReference type="SAM" id="MobiDB-lite"/>
    </source>
</evidence>
<gene>
    <name evidence="2" type="ORF">PAXRUDRAFT_656130</name>
</gene>
<dbReference type="AlphaFoldDB" id="A0A0D0DSC5"/>
<feature type="compositionally biased region" description="Basic and acidic residues" evidence="1">
    <location>
        <begin position="11"/>
        <end position="24"/>
    </location>
</feature>
<protein>
    <submittedName>
        <fullName evidence="2">Uncharacterized protein</fullName>
    </submittedName>
</protein>
<evidence type="ECO:0000313" key="3">
    <source>
        <dbReference type="Proteomes" id="UP000054538"/>
    </source>
</evidence>
<evidence type="ECO:0000313" key="2">
    <source>
        <dbReference type="EMBL" id="KIK90946.1"/>
    </source>
</evidence>
<name>A0A0D0DSC5_9AGAM</name>
<feature type="region of interest" description="Disordered" evidence="1">
    <location>
        <begin position="47"/>
        <end position="123"/>
    </location>
</feature>
<feature type="compositionally biased region" description="Basic and acidic residues" evidence="1">
    <location>
        <begin position="50"/>
        <end position="66"/>
    </location>
</feature>
<organism evidence="2 3">
    <name type="scientific">Paxillus rubicundulus Ve08.2h10</name>
    <dbReference type="NCBI Taxonomy" id="930991"/>
    <lineage>
        <taxon>Eukaryota</taxon>
        <taxon>Fungi</taxon>
        <taxon>Dikarya</taxon>
        <taxon>Basidiomycota</taxon>
        <taxon>Agaricomycotina</taxon>
        <taxon>Agaricomycetes</taxon>
        <taxon>Agaricomycetidae</taxon>
        <taxon>Boletales</taxon>
        <taxon>Paxilineae</taxon>
        <taxon>Paxillaceae</taxon>
        <taxon>Paxillus</taxon>
    </lineage>
</organism>
<dbReference type="HOGENOM" id="CLU_2015999_0_0_1"/>
<sequence>MPNRFALGAATKEKDEASRREQVKNTRNGAWYKSVWERVKRTRAANESLLDDHNISQPKKHSEQVELTKVAAARGKQRNLARPKRPPSPSASVHSEDLTDDEDSKEETEGGQVGQGGQAGQSG</sequence>
<feature type="region of interest" description="Disordered" evidence="1">
    <location>
        <begin position="1"/>
        <end position="30"/>
    </location>
</feature>
<dbReference type="Proteomes" id="UP000054538">
    <property type="component" value="Unassembled WGS sequence"/>
</dbReference>
<feature type="compositionally biased region" description="Gly residues" evidence="1">
    <location>
        <begin position="111"/>
        <end position="123"/>
    </location>
</feature>
<reference evidence="3" key="2">
    <citation type="submission" date="2015-01" db="EMBL/GenBank/DDBJ databases">
        <title>Evolutionary Origins and Diversification of the Mycorrhizal Mutualists.</title>
        <authorList>
            <consortium name="DOE Joint Genome Institute"/>
            <consortium name="Mycorrhizal Genomics Consortium"/>
            <person name="Kohler A."/>
            <person name="Kuo A."/>
            <person name="Nagy L.G."/>
            <person name="Floudas D."/>
            <person name="Copeland A."/>
            <person name="Barry K.W."/>
            <person name="Cichocki N."/>
            <person name="Veneault-Fourrey C."/>
            <person name="LaButti K."/>
            <person name="Lindquist E.A."/>
            <person name="Lipzen A."/>
            <person name="Lundell T."/>
            <person name="Morin E."/>
            <person name="Murat C."/>
            <person name="Riley R."/>
            <person name="Ohm R."/>
            <person name="Sun H."/>
            <person name="Tunlid A."/>
            <person name="Henrissat B."/>
            <person name="Grigoriev I.V."/>
            <person name="Hibbett D.S."/>
            <person name="Martin F."/>
        </authorList>
    </citation>
    <scope>NUCLEOTIDE SEQUENCE [LARGE SCALE GENOMIC DNA]</scope>
    <source>
        <strain evidence="3">Ve08.2h10</strain>
    </source>
</reference>
<dbReference type="InParanoid" id="A0A0D0DSC5"/>